<dbReference type="RefSeq" id="WP_091812880.1">
    <property type="nucleotide sequence ID" value="NZ_FOCW01000001.1"/>
</dbReference>
<comment type="similarity">
    <text evidence="2">Belongs to the EamA transporter family.</text>
</comment>
<dbReference type="PANTHER" id="PTHR32322">
    <property type="entry name" value="INNER MEMBRANE TRANSPORTER"/>
    <property type="match status" value="1"/>
</dbReference>
<dbReference type="AlphaFoldDB" id="A0A1H8D6A4"/>
<evidence type="ECO:0000259" key="7">
    <source>
        <dbReference type="Pfam" id="PF00892"/>
    </source>
</evidence>
<dbReference type="SUPFAM" id="SSF103481">
    <property type="entry name" value="Multidrug resistance efflux transporter EmrE"/>
    <property type="match status" value="2"/>
</dbReference>
<dbReference type="InterPro" id="IPR000620">
    <property type="entry name" value="EamA_dom"/>
</dbReference>
<dbReference type="InterPro" id="IPR037185">
    <property type="entry name" value="EmrE-like"/>
</dbReference>
<feature type="transmembrane region" description="Helical" evidence="6">
    <location>
        <begin position="202"/>
        <end position="223"/>
    </location>
</feature>
<dbReference type="Pfam" id="PF00892">
    <property type="entry name" value="EamA"/>
    <property type="match status" value="2"/>
</dbReference>
<dbReference type="EMBL" id="FOCW01000001">
    <property type="protein sequence ID" value="SEN02334.1"/>
    <property type="molecule type" value="Genomic_DNA"/>
</dbReference>
<keyword evidence="4 6" id="KW-1133">Transmembrane helix</keyword>
<name>A0A1H8D6A4_9BURK</name>
<accession>A0A1H8D6A4</accession>
<reference evidence="8 9" key="1">
    <citation type="submission" date="2016-10" db="EMBL/GenBank/DDBJ databases">
        <authorList>
            <person name="de Groot N.N."/>
        </authorList>
    </citation>
    <scope>NUCLEOTIDE SEQUENCE [LARGE SCALE GENOMIC DNA]</scope>
    <source>
        <strain evidence="8 9">DSM 15123</strain>
    </source>
</reference>
<feature type="domain" description="EamA" evidence="7">
    <location>
        <begin position="142"/>
        <end position="276"/>
    </location>
</feature>
<evidence type="ECO:0000313" key="8">
    <source>
        <dbReference type="EMBL" id="SEN02334.1"/>
    </source>
</evidence>
<dbReference type="PANTHER" id="PTHR32322:SF2">
    <property type="entry name" value="EAMA DOMAIN-CONTAINING PROTEIN"/>
    <property type="match status" value="1"/>
</dbReference>
<evidence type="ECO:0000256" key="6">
    <source>
        <dbReference type="SAM" id="Phobius"/>
    </source>
</evidence>
<feature type="transmembrane region" description="Helical" evidence="6">
    <location>
        <begin position="171"/>
        <end position="190"/>
    </location>
</feature>
<feature type="transmembrane region" description="Helical" evidence="6">
    <location>
        <begin position="35"/>
        <end position="53"/>
    </location>
</feature>
<feature type="transmembrane region" description="Helical" evidence="6">
    <location>
        <begin position="139"/>
        <end position="159"/>
    </location>
</feature>
<keyword evidence="5 6" id="KW-0472">Membrane</keyword>
<proteinExistence type="inferred from homology"/>
<feature type="transmembrane region" description="Helical" evidence="6">
    <location>
        <begin position="116"/>
        <end position="133"/>
    </location>
</feature>
<dbReference type="STRING" id="1121117.SAMN02745977_00186"/>
<feature type="transmembrane region" description="Helical" evidence="6">
    <location>
        <begin position="89"/>
        <end position="109"/>
    </location>
</feature>
<evidence type="ECO:0000256" key="2">
    <source>
        <dbReference type="ARBA" id="ARBA00007362"/>
    </source>
</evidence>
<evidence type="ECO:0000256" key="3">
    <source>
        <dbReference type="ARBA" id="ARBA00022692"/>
    </source>
</evidence>
<dbReference type="GO" id="GO:0016020">
    <property type="term" value="C:membrane"/>
    <property type="evidence" value="ECO:0007669"/>
    <property type="project" value="UniProtKB-SubCell"/>
</dbReference>
<evidence type="ECO:0000256" key="5">
    <source>
        <dbReference type="ARBA" id="ARBA00023136"/>
    </source>
</evidence>
<feature type="transmembrane region" description="Helical" evidence="6">
    <location>
        <begin position="259"/>
        <end position="278"/>
    </location>
</feature>
<feature type="domain" description="EamA" evidence="7">
    <location>
        <begin position="1"/>
        <end position="133"/>
    </location>
</feature>
<dbReference type="OrthoDB" id="8586241at2"/>
<comment type="subcellular location">
    <subcellularLocation>
        <location evidence="1">Membrane</location>
        <topology evidence="1">Multi-pass membrane protein</topology>
    </subcellularLocation>
</comment>
<gene>
    <name evidence="8" type="ORF">SAMN02745977_00186</name>
</gene>
<dbReference type="Proteomes" id="UP000199531">
    <property type="component" value="Unassembled WGS sequence"/>
</dbReference>
<evidence type="ECO:0000313" key="9">
    <source>
        <dbReference type="Proteomes" id="UP000199531"/>
    </source>
</evidence>
<sequence>MGALFVLISAIGFGSMALFANMAYADGVDTFSLLTLRFVIAASLLGALAVVRGARFPRGRALRSYAGMGVVYTAMAWGYFGALHHAPSATVALVLYVYPILVALAAFALRLDRFGWPEAGTLVLSSLGLYLVLGGSTQGSGTGLLLAFVAAVCYSGYILIGSRKHMEGDAVACSTVVLSTAAVCCFALSFMQGGQHWPNSPASWAATVGVAVFGTAVAIAAFVAGLKRIGPTQAAVLSTLEPVVTVILGVVFLREQLTVSAAAGGCLILAAAIVLTLGRNRRLAKHAPAAAGQPRNDA</sequence>
<evidence type="ECO:0000256" key="4">
    <source>
        <dbReference type="ARBA" id="ARBA00022989"/>
    </source>
</evidence>
<keyword evidence="9" id="KW-1185">Reference proteome</keyword>
<dbReference type="InterPro" id="IPR050638">
    <property type="entry name" value="AA-Vitamin_Transporters"/>
</dbReference>
<evidence type="ECO:0000256" key="1">
    <source>
        <dbReference type="ARBA" id="ARBA00004141"/>
    </source>
</evidence>
<keyword evidence="3 6" id="KW-0812">Transmembrane</keyword>
<dbReference type="Gene3D" id="1.10.3730.20">
    <property type="match status" value="1"/>
</dbReference>
<feature type="transmembrane region" description="Helical" evidence="6">
    <location>
        <begin position="65"/>
        <end position="83"/>
    </location>
</feature>
<feature type="transmembrane region" description="Helical" evidence="6">
    <location>
        <begin position="235"/>
        <end position="253"/>
    </location>
</feature>
<organism evidence="8 9">
    <name type="scientific">Brachymonas denitrificans DSM 15123</name>
    <dbReference type="NCBI Taxonomy" id="1121117"/>
    <lineage>
        <taxon>Bacteria</taxon>
        <taxon>Pseudomonadati</taxon>
        <taxon>Pseudomonadota</taxon>
        <taxon>Betaproteobacteria</taxon>
        <taxon>Burkholderiales</taxon>
        <taxon>Comamonadaceae</taxon>
        <taxon>Brachymonas</taxon>
    </lineage>
</organism>
<protein>
    <submittedName>
        <fullName evidence="8">Threonine/homoserine efflux transporter RhtA</fullName>
    </submittedName>
</protein>